<feature type="region of interest" description="Disordered" evidence="1">
    <location>
        <begin position="44"/>
        <end position="69"/>
    </location>
</feature>
<dbReference type="EMBL" id="NMUH01003248">
    <property type="protein sequence ID" value="MQM04590.1"/>
    <property type="molecule type" value="Genomic_DNA"/>
</dbReference>
<organism evidence="2 3">
    <name type="scientific">Colocasia esculenta</name>
    <name type="common">Wild taro</name>
    <name type="synonym">Arum esculentum</name>
    <dbReference type="NCBI Taxonomy" id="4460"/>
    <lineage>
        <taxon>Eukaryota</taxon>
        <taxon>Viridiplantae</taxon>
        <taxon>Streptophyta</taxon>
        <taxon>Embryophyta</taxon>
        <taxon>Tracheophyta</taxon>
        <taxon>Spermatophyta</taxon>
        <taxon>Magnoliopsida</taxon>
        <taxon>Liliopsida</taxon>
        <taxon>Araceae</taxon>
        <taxon>Aroideae</taxon>
        <taxon>Colocasieae</taxon>
        <taxon>Colocasia</taxon>
    </lineage>
</organism>
<name>A0A843WPK0_COLES</name>
<comment type="caution">
    <text evidence="2">The sequence shown here is derived from an EMBL/GenBank/DDBJ whole genome shotgun (WGS) entry which is preliminary data.</text>
</comment>
<evidence type="ECO:0000313" key="2">
    <source>
        <dbReference type="EMBL" id="MQM04590.1"/>
    </source>
</evidence>
<dbReference type="PANTHER" id="PTHR33872">
    <property type="entry name" value="DNA POLYMERASE EPSILON CATALYTIC SUBUNIT A"/>
    <property type="match status" value="1"/>
</dbReference>
<dbReference type="PANTHER" id="PTHR33872:SF2">
    <property type="entry name" value="DNA POLYMERASE EPSILON CATALYTIC SUBUNIT A"/>
    <property type="match status" value="1"/>
</dbReference>
<evidence type="ECO:0000313" key="3">
    <source>
        <dbReference type="Proteomes" id="UP000652761"/>
    </source>
</evidence>
<dbReference type="OrthoDB" id="1858881at2759"/>
<gene>
    <name evidence="2" type="ORF">Taro_037393</name>
</gene>
<dbReference type="AlphaFoldDB" id="A0A843WPK0"/>
<dbReference type="Proteomes" id="UP000652761">
    <property type="component" value="Unassembled WGS sequence"/>
</dbReference>
<proteinExistence type="predicted"/>
<keyword evidence="3" id="KW-1185">Reference proteome</keyword>
<accession>A0A843WPK0</accession>
<reference evidence="2" key="1">
    <citation type="submission" date="2017-07" db="EMBL/GenBank/DDBJ databases">
        <title>Taro Niue Genome Assembly and Annotation.</title>
        <authorList>
            <person name="Atibalentja N."/>
            <person name="Keating K."/>
            <person name="Fields C.J."/>
        </authorList>
    </citation>
    <scope>NUCLEOTIDE SEQUENCE</scope>
    <source>
        <strain evidence="2">Niue_2</strain>
        <tissue evidence="2">Leaf</tissue>
    </source>
</reference>
<protein>
    <submittedName>
        <fullName evidence="2">Uncharacterized protein</fullName>
    </submittedName>
</protein>
<evidence type="ECO:0000256" key="1">
    <source>
        <dbReference type="SAM" id="MobiDB-lite"/>
    </source>
</evidence>
<sequence length="154" mass="17275">MGSLMAGWNCPVVDPETARLERNRSLTKEEIESFWKVHRKSCDGEEQEEQLLSPTSPLRSPRGGGEGEAVVRKKSLFWQSLEKSKTFPAGGEQQPESPVGADKVAKLTGDWWTRSNWAFLNEPPHDEMEDCGHKYTAQYHVAQIATAPAKKQHA</sequence>